<evidence type="ECO:0000313" key="6">
    <source>
        <dbReference type="Proteomes" id="UP001221757"/>
    </source>
</evidence>
<accession>A0AAD7GRJ1</accession>
<dbReference type="SUPFAM" id="SSF57756">
    <property type="entry name" value="Retrovirus zinc finger-like domains"/>
    <property type="match status" value="1"/>
</dbReference>
<feature type="chain" id="PRO_5042001292" description="CCHC-type domain-containing protein" evidence="3">
    <location>
        <begin position="22"/>
        <end position="82"/>
    </location>
</feature>
<feature type="domain" description="CCHC-type" evidence="4">
    <location>
        <begin position="59"/>
        <end position="73"/>
    </location>
</feature>
<evidence type="ECO:0000259" key="4">
    <source>
        <dbReference type="PROSITE" id="PS50158"/>
    </source>
</evidence>
<gene>
    <name evidence="5" type="ORF">B0H17DRAFT_1326808</name>
</gene>
<dbReference type="EMBL" id="JARKIE010000012">
    <property type="protein sequence ID" value="KAJ7703668.1"/>
    <property type="molecule type" value="Genomic_DNA"/>
</dbReference>
<dbReference type="InterPro" id="IPR001878">
    <property type="entry name" value="Znf_CCHC"/>
</dbReference>
<evidence type="ECO:0000313" key="5">
    <source>
        <dbReference type="EMBL" id="KAJ7703668.1"/>
    </source>
</evidence>
<dbReference type="Gene3D" id="4.10.60.10">
    <property type="entry name" value="Zinc finger, CCHC-type"/>
    <property type="match status" value="1"/>
</dbReference>
<evidence type="ECO:0000256" key="2">
    <source>
        <dbReference type="PROSITE-ProRule" id="PRU00047"/>
    </source>
</evidence>
<protein>
    <recommendedName>
        <fullName evidence="4">CCHC-type domain-containing protein</fullName>
    </recommendedName>
</protein>
<dbReference type="Pfam" id="PF00098">
    <property type="entry name" value="zf-CCHC"/>
    <property type="match status" value="1"/>
</dbReference>
<dbReference type="AlphaFoldDB" id="A0AAD7GRJ1"/>
<keyword evidence="2" id="KW-0479">Metal-binding</keyword>
<reference evidence="5" key="1">
    <citation type="submission" date="2023-03" db="EMBL/GenBank/DDBJ databases">
        <title>Massive genome expansion in bonnet fungi (Mycena s.s.) driven by repeated elements and novel gene families across ecological guilds.</title>
        <authorList>
            <consortium name="Lawrence Berkeley National Laboratory"/>
            <person name="Harder C.B."/>
            <person name="Miyauchi S."/>
            <person name="Viragh M."/>
            <person name="Kuo A."/>
            <person name="Thoen E."/>
            <person name="Andreopoulos B."/>
            <person name="Lu D."/>
            <person name="Skrede I."/>
            <person name="Drula E."/>
            <person name="Henrissat B."/>
            <person name="Morin E."/>
            <person name="Kohler A."/>
            <person name="Barry K."/>
            <person name="LaButti K."/>
            <person name="Morin E."/>
            <person name="Salamov A."/>
            <person name="Lipzen A."/>
            <person name="Mereny Z."/>
            <person name="Hegedus B."/>
            <person name="Baldrian P."/>
            <person name="Stursova M."/>
            <person name="Weitz H."/>
            <person name="Taylor A."/>
            <person name="Grigoriev I.V."/>
            <person name="Nagy L.G."/>
            <person name="Martin F."/>
            <person name="Kauserud H."/>
        </authorList>
    </citation>
    <scope>NUCLEOTIDE SEQUENCE</scope>
    <source>
        <strain evidence="5">CBHHK067</strain>
    </source>
</reference>
<dbReference type="Proteomes" id="UP001221757">
    <property type="component" value="Unassembled WGS sequence"/>
</dbReference>
<organism evidence="5 6">
    <name type="scientific">Mycena rosella</name>
    <name type="common">Pink bonnet</name>
    <name type="synonym">Agaricus rosellus</name>
    <dbReference type="NCBI Taxonomy" id="1033263"/>
    <lineage>
        <taxon>Eukaryota</taxon>
        <taxon>Fungi</taxon>
        <taxon>Dikarya</taxon>
        <taxon>Basidiomycota</taxon>
        <taxon>Agaricomycotina</taxon>
        <taxon>Agaricomycetes</taxon>
        <taxon>Agaricomycetidae</taxon>
        <taxon>Agaricales</taxon>
        <taxon>Marasmiineae</taxon>
        <taxon>Mycenaceae</taxon>
        <taxon>Mycena</taxon>
    </lineage>
</organism>
<dbReference type="PROSITE" id="PS50158">
    <property type="entry name" value="ZF_CCHC"/>
    <property type="match status" value="1"/>
</dbReference>
<keyword evidence="1" id="KW-0507">mRNA processing</keyword>
<evidence type="ECO:0000256" key="1">
    <source>
        <dbReference type="ARBA" id="ARBA00022664"/>
    </source>
</evidence>
<keyword evidence="2" id="KW-0862">Zinc</keyword>
<sequence length="82" mass="9011">MFTLRALRLRLLAALRAPARPLNGPRSPPPDLVSLDVLDVNAQCRQQGHIAGRCPNIVKCHLCGEEGHISKQCTTAEQTKRT</sequence>
<dbReference type="GO" id="GO:0008270">
    <property type="term" value="F:zinc ion binding"/>
    <property type="evidence" value="ECO:0007669"/>
    <property type="project" value="UniProtKB-KW"/>
</dbReference>
<feature type="signal peptide" evidence="3">
    <location>
        <begin position="1"/>
        <end position="21"/>
    </location>
</feature>
<evidence type="ECO:0000256" key="3">
    <source>
        <dbReference type="SAM" id="SignalP"/>
    </source>
</evidence>
<proteinExistence type="predicted"/>
<dbReference type="GO" id="GO:0003676">
    <property type="term" value="F:nucleic acid binding"/>
    <property type="evidence" value="ECO:0007669"/>
    <property type="project" value="InterPro"/>
</dbReference>
<dbReference type="GO" id="GO:0006397">
    <property type="term" value="P:mRNA processing"/>
    <property type="evidence" value="ECO:0007669"/>
    <property type="project" value="UniProtKB-KW"/>
</dbReference>
<name>A0AAD7GRJ1_MYCRO</name>
<keyword evidence="2" id="KW-0863">Zinc-finger</keyword>
<comment type="caution">
    <text evidence="5">The sequence shown here is derived from an EMBL/GenBank/DDBJ whole genome shotgun (WGS) entry which is preliminary data.</text>
</comment>
<keyword evidence="3" id="KW-0732">Signal</keyword>
<dbReference type="SMART" id="SM00343">
    <property type="entry name" value="ZnF_C2HC"/>
    <property type="match status" value="2"/>
</dbReference>
<dbReference type="InterPro" id="IPR036875">
    <property type="entry name" value="Znf_CCHC_sf"/>
</dbReference>
<keyword evidence="6" id="KW-1185">Reference proteome</keyword>